<organism evidence="1 2">
    <name type="scientific">Escherichia coli</name>
    <dbReference type="NCBI Taxonomy" id="562"/>
    <lineage>
        <taxon>Bacteria</taxon>
        <taxon>Pseudomonadati</taxon>
        <taxon>Pseudomonadota</taxon>
        <taxon>Gammaproteobacteria</taxon>
        <taxon>Enterobacterales</taxon>
        <taxon>Enterobacteriaceae</taxon>
        <taxon>Escherichia</taxon>
    </lineage>
</organism>
<gene>
    <name evidence="1" type="ORF">NCTC8179_00856</name>
</gene>
<name>A0A376ZMP5_ECOLX</name>
<evidence type="ECO:0000313" key="2">
    <source>
        <dbReference type="Proteomes" id="UP000255543"/>
    </source>
</evidence>
<proteinExistence type="predicted"/>
<accession>A0A376ZMP5</accession>
<dbReference type="Proteomes" id="UP000255543">
    <property type="component" value="Unassembled WGS sequence"/>
</dbReference>
<dbReference type="EMBL" id="UGEB01000001">
    <property type="protein sequence ID" value="STK56403.1"/>
    <property type="molecule type" value="Genomic_DNA"/>
</dbReference>
<reference evidence="1 2" key="1">
    <citation type="submission" date="2018-06" db="EMBL/GenBank/DDBJ databases">
        <authorList>
            <consortium name="Pathogen Informatics"/>
            <person name="Doyle S."/>
        </authorList>
    </citation>
    <scope>NUCLEOTIDE SEQUENCE [LARGE SCALE GENOMIC DNA]</scope>
    <source>
        <strain evidence="1 2">NCTC8179</strain>
    </source>
</reference>
<dbReference type="RefSeq" id="WP_044860318.1">
    <property type="nucleotide sequence ID" value="NZ_AP022298.1"/>
</dbReference>
<sequence>MSKTNDSIPTILKANHDVRRLAYGFLASIIASIILTLPFSERVKDIIGIENYSKLTVFISLFLPLIVNWCYNKIVSNKYKKLEEITQEKIKAEFTLDDIENLSPTDKELVKQSLDRKRQYLETLKTIKKNQESI</sequence>
<dbReference type="AlphaFoldDB" id="A0A376ZMP5"/>
<protein>
    <submittedName>
        <fullName evidence="1">Uncharacterized protein</fullName>
    </submittedName>
</protein>
<evidence type="ECO:0000313" key="1">
    <source>
        <dbReference type="EMBL" id="STK56403.1"/>
    </source>
</evidence>